<evidence type="ECO:0000256" key="1">
    <source>
        <dbReference type="SAM" id="MobiDB-lite"/>
    </source>
</evidence>
<accession>A0A1R3H0B6</accession>
<name>A0A1R3H0B6_COCAP</name>
<gene>
    <name evidence="2" type="ORF">CCACVL1_22297</name>
</gene>
<protein>
    <submittedName>
        <fullName evidence="2">Uncharacterized protein</fullName>
    </submittedName>
</protein>
<proteinExistence type="predicted"/>
<dbReference type="EMBL" id="AWWV01012877">
    <property type="protein sequence ID" value="OMO63757.1"/>
    <property type="molecule type" value="Genomic_DNA"/>
</dbReference>
<dbReference type="AlphaFoldDB" id="A0A1R3H0B6"/>
<feature type="region of interest" description="Disordered" evidence="1">
    <location>
        <begin position="1"/>
        <end position="20"/>
    </location>
</feature>
<keyword evidence="3" id="KW-1185">Reference proteome</keyword>
<dbReference type="Gramene" id="OMO63757">
    <property type="protein sequence ID" value="OMO63757"/>
    <property type="gene ID" value="CCACVL1_22297"/>
</dbReference>
<dbReference type="Proteomes" id="UP000188268">
    <property type="component" value="Unassembled WGS sequence"/>
</dbReference>
<evidence type="ECO:0000313" key="3">
    <source>
        <dbReference type="Proteomes" id="UP000188268"/>
    </source>
</evidence>
<reference evidence="2 3" key="1">
    <citation type="submission" date="2013-09" db="EMBL/GenBank/DDBJ databases">
        <title>Corchorus capsularis genome sequencing.</title>
        <authorList>
            <person name="Alam M."/>
            <person name="Haque M.S."/>
            <person name="Islam M.S."/>
            <person name="Emdad E.M."/>
            <person name="Islam M.M."/>
            <person name="Ahmed B."/>
            <person name="Halim A."/>
            <person name="Hossen Q.M.M."/>
            <person name="Hossain M.Z."/>
            <person name="Ahmed R."/>
            <person name="Khan M.M."/>
            <person name="Islam R."/>
            <person name="Rashid M.M."/>
            <person name="Khan S.A."/>
            <person name="Rahman M.S."/>
            <person name="Alam M."/>
        </authorList>
    </citation>
    <scope>NUCLEOTIDE SEQUENCE [LARGE SCALE GENOMIC DNA]</scope>
    <source>
        <strain evidence="3">cv. CVL-1</strain>
        <tissue evidence="2">Whole seedling</tissue>
    </source>
</reference>
<evidence type="ECO:0000313" key="2">
    <source>
        <dbReference type="EMBL" id="OMO63757.1"/>
    </source>
</evidence>
<sequence>MANAGKLFLNTKTKESNGPE</sequence>
<organism evidence="2 3">
    <name type="scientific">Corchorus capsularis</name>
    <name type="common">Jute</name>
    <dbReference type="NCBI Taxonomy" id="210143"/>
    <lineage>
        <taxon>Eukaryota</taxon>
        <taxon>Viridiplantae</taxon>
        <taxon>Streptophyta</taxon>
        <taxon>Embryophyta</taxon>
        <taxon>Tracheophyta</taxon>
        <taxon>Spermatophyta</taxon>
        <taxon>Magnoliopsida</taxon>
        <taxon>eudicotyledons</taxon>
        <taxon>Gunneridae</taxon>
        <taxon>Pentapetalae</taxon>
        <taxon>rosids</taxon>
        <taxon>malvids</taxon>
        <taxon>Malvales</taxon>
        <taxon>Malvaceae</taxon>
        <taxon>Grewioideae</taxon>
        <taxon>Apeibeae</taxon>
        <taxon>Corchorus</taxon>
    </lineage>
</organism>
<comment type="caution">
    <text evidence="2">The sequence shown here is derived from an EMBL/GenBank/DDBJ whole genome shotgun (WGS) entry which is preliminary data.</text>
</comment>